<evidence type="ECO:0000313" key="3">
    <source>
        <dbReference type="Proteomes" id="UP000176917"/>
    </source>
</evidence>
<dbReference type="Proteomes" id="UP000176917">
    <property type="component" value="Unassembled WGS sequence"/>
</dbReference>
<dbReference type="EMBL" id="MHUG01000014">
    <property type="protein sequence ID" value="OHA73253.1"/>
    <property type="molecule type" value="Genomic_DNA"/>
</dbReference>
<organism evidence="2 3">
    <name type="scientific">Candidatus Wildermuthbacteria bacterium RIFCSPLOWO2_01_FULL_48_16</name>
    <dbReference type="NCBI Taxonomy" id="1802461"/>
    <lineage>
        <taxon>Bacteria</taxon>
        <taxon>Candidatus Wildermuthiibacteriota</taxon>
    </lineage>
</organism>
<reference evidence="2 3" key="1">
    <citation type="journal article" date="2016" name="Nat. Commun.">
        <title>Thousands of microbial genomes shed light on interconnected biogeochemical processes in an aquifer system.</title>
        <authorList>
            <person name="Anantharaman K."/>
            <person name="Brown C.T."/>
            <person name="Hug L.A."/>
            <person name="Sharon I."/>
            <person name="Castelle C.J."/>
            <person name="Probst A.J."/>
            <person name="Thomas B.C."/>
            <person name="Singh A."/>
            <person name="Wilkins M.J."/>
            <person name="Karaoz U."/>
            <person name="Brodie E.L."/>
            <person name="Williams K.H."/>
            <person name="Hubbard S.S."/>
            <person name="Banfield J.F."/>
        </authorList>
    </citation>
    <scope>NUCLEOTIDE SEQUENCE [LARGE SCALE GENOMIC DNA]</scope>
</reference>
<evidence type="ECO:0000313" key="2">
    <source>
        <dbReference type="EMBL" id="OHA73253.1"/>
    </source>
</evidence>
<evidence type="ECO:0000256" key="1">
    <source>
        <dbReference type="SAM" id="MobiDB-lite"/>
    </source>
</evidence>
<name>A0A1G2RK91_9BACT</name>
<sequence length="59" mass="6301">MQIKGNENNMTIVNMLPEEETQSPAEETPTEGMPEEGAPAEVTPAEEGQPSEEGTKEGV</sequence>
<gene>
    <name evidence="2" type="ORF">A3B24_01915</name>
</gene>
<proteinExistence type="predicted"/>
<feature type="compositionally biased region" description="Polar residues" evidence="1">
    <location>
        <begin position="1"/>
        <end position="12"/>
    </location>
</feature>
<dbReference type="STRING" id="1802461.A3B24_01915"/>
<dbReference type="AlphaFoldDB" id="A0A1G2RK91"/>
<comment type="caution">
    <text evidence="2">The sequence shown here is derived from an EMBL/GenBank/DDBJ whole genome shotgun (WGS) entry which is preliminary data.</text>
</comment>
<accession>A0A1G2RK91</accession>
<protein>
    <submittedName>
        <fullName evidence="2">Uncharacterized protein</fullName>
    </submittedName>
</protein>
<feature type="region of interest" description="Disordered" evidence="1">
    <location>
        <begin position="1"/>
        <end position="59"/>
    </location>
</feature>
<feature type="compositionally biased region" description="Low complexity" evidence="1">
    <location>
        <begin position="24"/>
        <end position="41"/>
    </location>
</feature>